<evidence type="ECO:0000313" key="3">
    <source>
        <dbReference type="Proteomes" id="UP000198386"/>
    </source>
</evidence>
<gene>
    <name evidence="2" type="ORF">SAMN04488107_1333</name>
</gene>
<accession>A0A239BQ50</accession>
<keyword evidence="3" id="KW-1185">Reference proteome</keyword>
<dbReference type="Gene3D" id="3.40.50.1820">
    <property type="entry name" value="alpha/beta hydrolase"/>
    <property type="match status" value="1"/>
</dbReference>
<dbReference type="PRINTS" id="PR00111">
    <property type="entry name" value="ABHYDROLASE"/>
</dbReference>
<dbReference type="RefSeq" id="WP_089403066.1">
    <property type="nucleotide sequence ID" value="NZ_FZOH01000002.1"/>
</dbReference>
<dbReference type="InterPro" id="IPR050471">
    <property type="entry name" value="AB_hydrolase"/>
</dbReference>
<dbReference type="GO" id="GO:0046503">
    <property type="term" value="P:glycerolipid catabolic process"/>
    <property type="evidence" value="ECO:0007669"/>
    <property type="project" value="TreeGrafter"/>
</dbReference>
<dbReference type="Proteomes" id="UP000198386">
    <property type="component" value="Unassembled WGS sequence"/>
</dbReference>
<dbReference type="PANTHER" id="PTHR43433:SF5">
    <property type="entry name" value="AB HYDROLASE-1 DOMAIN-CONTAINING PROTEIN"/>
    <property type="match status" value="1"/>
</dbReference>
<sequence>MTDTAHRDAPGPRTGYAPVNGLRVYHEVHGPDPEPDASPVLLLHGAYMTTGDLAPLVSALAATRRVVVPDLQAHGRTADADRPITYEGLADDAAGLLAHLGIERADVMGFSMGGAAALQLAIRHPEVVRTLAVVSATHASAGIQPELLAMIPGITPEVFAGSPMEATYRAVAPDPGHFPVLVEKLKTLDETPFDWPAEDVARITAPTLVVAGDADAIRVEHVVELFRLLGGGAMGDLSGLPRARLAILPGTTHFMPPGSGVLDRLDWLVPMLLALFDAPQEGPEGVTPGPAG</sequence>
<evidence type="ECO:0000313" key="2">
    <source>
        <dbReference type="EMBL" id="SNS09501.1"/>
    </source>
</evidence>
<reference evidence="3" key="1">
    <citation type="submission" date="2017-06" db="EMBL/GenBank/DDBJ databases">
        <authorList>
            <person name="Varghese N."/>
            <person name="Submissions S."/>
        </authorList>
    </citation>
    <scope>NUCLEOTIDE SEQUENCE [LARGE SCALE GENOMIC DNA]</scope>
    <source>
        <strain evidence="3">DSM 45423</strain>
    </source>
</reference>
<dbReference type="InterPro" id="IPR029058">
    <property type="entry name" value="AB_hydrolase_fold"/>
</dbReference>
<dbReference type="GO" id="GO:0004806">
    <property type="term" value="F:triacylglycerol lipase activity"/>
    <property type="evidence" value="ECO:0007669"/>
    <property type="project" value="TreeGrafter"/>
</dbReference>
<dbReference type="AlphaFoldDB" id="A0A239BQ50"/>
<name>A0A239BQ50_9ACTN</name>
<protein>
    <submittedName>
        <fullName evidence="2">Pimeloyl-ACP methyl ester carboxylesterase</fullName>
    </submittedName>
</protein>
<dbReference type="InterPro" id="IPR000073">
    <property type="entry name" value="AB_hydrolase_1"/>
</dbReference>
<feature type="domain" description="AB hydrolase-1" evidence="1">
    <location>
        <begin position="39"/>
        <end position="139"/>
    </location>
</feature>
<proteinExistence type="predicted"/>
<dbReference type="EMBL" id="FZOH01000002">
    <property type="protein sequence ID" value="SNS09501.1"/>
    <property type="molecule type" value="Genomic_DNA"/>
</dbReference>
<dbReference type="SUPFAM" id="SSF53474">
    <property type="entry name" value="alpha/beta-Hydrolases"/>
    <property type="match status" value="1"/>
</dbReference>
<dbReference type="PANTHER" id="PTHR43433">
    <property type="entry name" value="HYDROLASE, ALPHA/BETA FOLD FAMILY PROTEIN"/>
    <property type="match status" value="1"/>
</dbReference>
<evidence type="ECO:0000259" key="1">
    <source>
        <dbReference type="Pfam" id="PF00561"/>
    </source>
</evidence>
<organism evidence="2 3">
    <name type="scientific">Geodermatophilus saharensis</name>
    <dbReference type="NCBI Taxonomy" id="1137994"/>
    <lineage>
        <taxon>Bacteria</taxon>
        <taxon>Bacillati</taxon>
        <taxon>Actinomycetota</taxon>
        <taxon>Actinomycetes</taxon>
        <taxon>Geodermatophilales</taxon>
        <taxon>Geodermatophilaceae</taxon>
        <taxon>Geodermatophilus</taxon>
    </lineage>
</organism>
<dbReference type="Pfam" id="PF00561">
    <property type="entry name" value="Abhydrolase_1"/>
    <property type="match status" value="1"/>
</dbReference>
<dbReference type="OrthoDB" id="495620at2"/>